<name>A0A520KRL3_METT2</name>
<dbReference type="InterPro" id="IPR036188">
    <property type="entry name" value="FAD/NAD-bd_sf"/>
</dbReference>
<accession>A0A520KRL3</accession>
<dbReference type="Gene3D" id="3.50.50.60">
    <property type="entry name" value="FAD/NAD(P)-binding domain"/>
    <property type="match status" value="1"/>
</dbReference>
<dbReference type="PROSITE" id="PS51379">
    <property type="entry name" value="4FE4S_FER_2"/>
    <property type="match status" value="2"/>
</dbReference>
<dbReference type="AlphaFoldDB" id="A0A520KRL3"/>
<dbReference type="Pfam" id="PF07992">
    <property type="entry name" value="Pyr_redox_2"/>
    <property type="match status" value="1"/>
</dbReference>
<dbReference type="InterPro" id="IPR017896">
    <property type="entry name" value="4Fe4S_Fe-S-bd"/>
</dbReference>
<organism evidence="2 3">
    <name type="scientific">Methanoliparum thermophilum</name>
    <dbReference type="NCBI Taxonomy" id="2491083"/>
    <lineage>
        <taxon>Archaea</taxon>
        <taxon>Methanobacteriati</taxon>
        <taxon>Methanobacteriota</taxon>
        <taxon>Candidatus Methanoliparia</taxon>
        <taxon>Candidatus Methanoliparales</taxon>
        <taxon>Candidatus Methanoliparaceae</taxon>
        <taxon>Candidatus Methanoliparum</taxon>
    </lineage>
</organism>
<dbReference type="InterPro" id="IPR017900">
    <property type="entry name" value="4Fe4S_Fe_S_CS"/>
</dbReference>
<dbReference type="SUPFAM" id="SSF46548">
    <property type="entry name" value="alpha-helical ferredoxin"/>
    <property type="match status" value="1"/>
</dbReference>
<protein>
    <submittedName>
        <fullName evidence="2">Dihydropyrimidine dehydrogenase</fullName>
    </submittedName>
</protein>
<dbReference type="SUPFAM" id="SSF51971">
    <property type="entry name" value="Nucleotide-binding domain"/>
    <property type="match status" value="1"/>
</dbReference>
<dbReference type="PROSITE" id="PS00198">
    <property type="entry name" value="4FE4S_FER_1"/>
    <property type="match status" value="1"/>
</dbReference>
<sequence>METLYKYDRSIDELLNSDKLKYCYGCGICTSGCPITEMTDGIYKPRNVLLKILLDLEELIKDKDIWLCASCYKCYRLCPQGIKIPEILIKLRDLAFEMGYTDGFVEALDIIKRDIPLPAVSLFICFDPLSGKTDRTKILKIFEEFIKDYKKGLDLVNKESIIKDKKIAIVGSGPAGLTAAKYLIKKGYPVTIFEAMNEAGGMLRWCIPFFRLPKDIVDIEIEYIKRLGVVIKTGSPVTNLDDLKKEYDAIFVGSGAGSPMFMNIPGENLNGIYSANEFLTRINLMKAYKFPEYDTPIKVGKVTAVIGGGNVAMDASRCALRAGAERSMIIYRRTEEEMPARKEEVEHAKEEGVEFHILTNPVRYIGDEKGNVKQIECIKMELGEPDESGRRRPVPIKGSEFLMDVDTVVVAIGSTPDVSFLPEDIIKKGIVNANPLTTETKIPGIFAGGDAIFGPATATEAILTGKRAAISMDKYLKEED</sequence>
<evidence type="ECO:0000259" key="1">
    <source>
        <dbReference type="PROSITE" id="PS51379"/>
    </source>
</evidence>
<dbReference type="PRINTS" id="PR00419">
    <property type="entry name" value="ADXRDTASE"/>
</dbReference>
<dbReference type="EMBL" id="RXIF01000006">
    <property type="protein sequence ID" value="RZN64426.1"/>
    <property type="molecule type" value="Genomic_DNA"/>
</dbReference>
<dbReference type="InterPro" id="IPR023753">
    <property type="entry name" value="FAD/NAD-binding_dom"/>
</dbReference>
<dbReference type="Proteomes" id="UP000317158">
    <property type="component" value="Unassembled WGS sequence"/>
</dbReference>
<feature type="domain" description="4Fe-4S ferredoxin-type" evidence="1">
    <location>
        <begin position="57"/>
        <end position="87"/>
    </location>
</feature>
<proteinExistence type="predicted"/>
<dbReference type="PANTHER" id="PTHR42783:SF3">
    <property type="entry name" value="GLUTAMATE SYNTHASE [NADPH] SMALL CHAIN-RELATED"/>
    <property type="match status" value="1"/>
</dbReference>
<dbReference type="Gene3D" id="3.40.50.720">
    <property type="entry name" value="NAD(P)-binding Rossmann-like Domain"/>
    <property type="match status" value="1"/>
</dbReference>
<feature type="domain" description="4Fe-4S ferredoxin-type" evidence="1">
    <location>
        <begin position="13"/>
        <end position="41"/>
    </location>
</feature>
<dbReference type="InterPro" id="IPR009051">
    <property type="entry name" value="Helical_ferredxn"/>
</dbReference>
<dbReference type="GO" id="GO:0016491">
    <property type="term" value="F:oxidoreductase activity"/>
    <property type="evidence" value="ECO:0007669"/>
    <property type="project" value="InterPro"/>
</dbReference>
<dbReference type="GO" id="GO:0051536">
    <property type="term" value="F:iron-sulfur cluster binding"/>
    <property type="evidence" value="ECO:0007669"/>
    <property type="project" value="InterPro"/>
</dbReference>
<comment type="caution">
    <text evidence="2">The sequence shown here is derived from an EMBL/GenBank/DDBJ whole genome shotgun (WGS) entry which is preliminary data.</text>
</comment>
<gene>
    <name evidence="2" type="ORF">EF806_03520</name>
</gene>
<dbReference type="PANTHER" id="PTHR42783">
    <property type="entry name" value="GLUTAMATE SYNTHASE [NADPH] SMALL CHAIN"/>
    <property type="match status" value="1"/>
</dbReference>
<evidence type="ECO:0000313" key="3">
    <source>
        <dbReference type="Proteomes" id="UP000317158"/>
    </source>
</evidence>
<reference evidence="2 3" key="1">
    <citation type="journal article" date="2019" name="Nat. Microbiol.">
        <title>Wide diversity of methane and short-chain alkane metabolisms in uncultured archaea.</title>
        <authorList>
            <person name="Borrel G."/>
            <person name="Adam P.S."/>
            <person name="McKay L.J."/>
            <person name="Chen L.X."/>
            <person name="Sierra-Garcia I.N."/>
            <person name="Sieber C.M."/>
            <person name="Letourneur Q."/>
            <person name="Ghozlane A."/>
            <person name="Andersen G.L."/>
            <person name="Li W.J."/>
            <person name="Hallam S.J."/>
            <person name="Muyzer G."/>
            <person name="de Oliveira V.M."/>
            <person name="Inskeep W.P."/>
            <person name="Banfield J.F."/>
            <person name="Gribaldo S."/>
        </authorList>
    </citation>
    <scope>NUCLEOTIDE SEQUENCE [LARGE SCALE GENOMIC DNA]</scope>
    <source>
        <strain evidence="2">NM1a</strain>
    </source>
</reference>
<evidence type="ECO:0000313" key="2">
    <source>
        <dbReference type="EMBL" id="RZN64426.1"/>
    </source>
</evidence>
<dbReference type="Pfam" id="PF13183">
    <property type="entry name" value="Fer4_8"/>
    <property type="match status" value="1"/>
</dbReference>
<dbReference type="Gene3D" id="1.10.1060.10">
    <property type="entry name" value="Alpha-helical ferredoxin"/>
    <property type="match status" value="1"/>
</dbReference>